<reference evidence="2" key="1">
    <citation type="submission" date="2018-06" db="EMBL/GenBank/DDBJ databases">
        <authorList>
            <person name="Zhirakovskaya E."/>
        </authorList>
    </citation>
    <scope>NUCLEOTIDE SEQUENCE</scope>
</reference>
<dbReference type="EMBL" id="UOGD01000218">
    <property type="protein sequence ID" value="VAX22203.1"/>
    <property type="molecule type" value="Genomic_DNA"/>
</dbReference>
<dbReference type="AlphaFoldDB" id="A0A3B1CBZ2"/>
<dbReference type="Pfam" id="PF03358">
    <property type="entry name" value="FMN_red"/>
    <property type="match status" value="1"/>
</dbReference>
<organism evidence="2">
    <name type="scientific">hydrothermal vent metagenome</name>
    <dbReference type="NCBI Taxonomy" id="652676"/>
    <lineage>
        <taxon>unclassified sequences</taxon>
        <taxon>metagenomes</taxon>
        <taxon>ecological metagenomes</taxon>
    </lineage>
</organism>
<gene>
    <name evidence="2" type="ORF">MNBD_IGNAVI01-2541</name>
</gene>
<accession>A0A3B1CBZ2</accession>
<protein>
    <recommendedName>
        <fullName evidence="1">NADPH-dependent FMN reductase-like domain-containing protein</fullName>
    </recommendedName>
</protein>
<evidence type="ECO:0000259" key="1">
    <source>
        <dbReference type="Pfam" id="PF03358"/>
    </source>
</evidence>
<dbReference type="Gene3D" id="3.40.50.360">
    <property type="match status" value="1"/>
</dbReference>
<dbReference type="GO" id="GO:0010181">
    <property type="term" value="F:FMN binding"/>
    <property type="evidence" value="ECO:0007669"/>
    <property type="project" value="TreeGrafter"/>
</dbReference>
<dbReference type="GO" id="GO:0016491">
    <property type="term" value="F:oxidoreductase activity"/>
    <property type="evidence" value="ECO:0007669"/>
    <property type="project" value="InterPro"/>
</dbReference>
<dbReference type="SUPFAM" id="SSF52218">
    <property type="entry name" value="Flavoproteins"/>
    <property type="match status" value="1"/>
</dbReference>
<dbReference type="InterPro" id="IPR005025">
    <property type="entry name" value="FMN_Rdtase-like_dom"/>
</dbReference>
<dbReference type="InterPro" id="IPR050712">
    <property type="entry name" value="NAD(P)H-dep_reductase"/>
</dbReference>
<dbReference type="InterPro" id="IPR029039">
    <property type="entry name" value="Flavoprotein-like_sf"/>
</dbReference>
<proteinExistence type="predicted"/>
<feature type="domain" description="NADPH-dependent FMN reductase-like" evidence="1">
    <location>
        <begin position="8"/>
        <end position="147"/>
    </location>
</feature>
<dbReference type="PANTHER" id="PTHR30543:SF21">
    <property type="entry name" value="NAD(P)H-DEPENDENT FMN REDUCTASE LOT6"/>
    <property type="match status" value="1"/>
</dbReference>
<sequence length="198" mass="21587">MHNKKKFKIVVIIGSVTRDSKTRQAAMIAVSELQKHKEISVDIIDPRELDLPFPGIKSSSKDVDKIQRIVDGATGVILATPEYHGSYSSVIKLLIENFGYPSKLAGKPIAILGVASGDIGAIKSIEGLRGVCAHIGGIVLPGSASIPEVDKHFNQLGECVTPKYEKRIRSVSKNLISFIEENIYPKIALEEIVRENKS</sequence>
<dbReference type="GO" id="GO:0005829">
    <property type="term" value="C:cytosol"/>
    <property type="evidence" value="ECO:0007669"/>
    <property type="project" value="TreeGrafter"/>
</dbReference>
<name>A0A3B1CBZ2_9ZZZZ</name>
<dbReference type="PANTHER" id="PTHR30543">
    <property type="entry name" value="CHROMATE REDUCTASE"/>
    <property type="match status" value="1"/>
</dbReference>
<evidence type="ECO:0000313" key="2">
    <source>
        <dbReference type="EMBL" id="VAX22203.1"/>
    </source>
</evidence>